<organism evidence="1">
    <name type="scientific">Solanum chacoense</name>
    <name type="common">Chaco potato</name>
    <dbReference type="NCBI Taxonomy" id="4108"/>
    <lineage>
        <taxon>Eukaryota</taxon>
        <taxon>Viridiplantae</taxon>
        <taxon>Streptophyta</taxon>
        <taxon>Embryophyta</taxon>
        <taxon>Tracheophyta</taxon>
        <taxon>Spermatophyta</taxon>
        <taxon>Magnoliopsida</taxon>
        <taxon>eudicotyledons</taxon>
        <taxon>Gunneridae</taxon>
        <taxon>Pentapetalae</taxon>
        <taxon>asterids</taxon>
        <taxon>lamiids</taxon>
        <taxon>Solanales</taxon>
        <taxon>Solanaceae</taxon>
        <taxon>Solanoideae</taxon>
        <taxon>Solaneae</taxon>
        <taxon>Solanum</taxon>
    </lineage>
</organism>
<dbReference type="EMBL" id="GEDG01017760">
    <property type="protein sequence ID" value="JAP21377.1"/>
    <property type="molecule type" value="Transcribed_RNA"/>
</dbReference>
<dbReference type="AlphaFoldDB" id="A0A0V0HLU5"/>
<evidence type="ECO:0000313" key="1">
    <source>
        <dbReference type="EMBL" id="JAP21377.1"/>
    </source>
</evidence>
<protein>
    <submittedName>
        <fullName evidence="1">Putative ovule protein</fullName>
    </submittedName>
</protein>
<reference evidence="1" key="1">
    <citation type="submission" date="2015-12" db="EMBL/GenBank/DDBJ databases">
        <title>Gene expression during late stages of embryo sac development: a critical building block for successful pollen-pistil interactions.</title>
        <authorList>
            <person name="Liu Y."/>
            <person name="Joly V."/>
            <person name="Sabar M."/>
            <person name="Matton D.P."/>
        </authorList>
    </citation>
    <scope>NUCLEOTIDE SEQUENCE</scope>
</reference>
<proteinExistence type="predicted"/>
<name>A0A0V0HLU5_SOLCH</name>
<accession>A0A0V0HLU5</accession>
<sequence length="133" mass="15132">MNTDFTCQTTPSCTAAEKFPGELVECEWEAAEALTCLSDPVARDHTAGEIEFSVDADDARITVCAFLIVFNFNLKSIVPISLLHRSCSSVQVRALDICNYGFNTIILTCVWYEEKYFPPSKFIEFVYLFYDIW</sequence>